<comment type="caution">
    <text evidence="2">The sequence shown here is derived from an EMBL/GenBank/DDBJ whole genome shotgun (WGS) entry which is preliminary data.</text>
</comment>
<reference evidence="2" key="1">
    <citation type="submission" date="2021-02" db="EMBL/GenBank/DDBJ databases">
        <authorList>
            <person name="Dougan E. K."/>
            <person name="Rhodes N."/>
            <person name="Thang M."/>
            <person name="Chan C."/>
        </authorList>
    </citation>
    <scope>NUCLEOTIDE SEQUENCE</scope>
</reference>
<proteinExistence type="predicted"/>
<organism evidence="2 3">
    <name type="scientific">Symbiodinium pilosum</name>
    <name type="common">Dinoflagellate</name>
    <dbReference type="NCBI Taxonomy" id="2952"/>
    <lineage>
        <taxon>Eukaryota</taxon>
        <taxon>Sar</taxon>
        <taxon>Alveolata</taxon>
        <taxon>Dinophyceae</taxon>
        <taxon>Suessiales</taxon>
        <taxon>Symbiodiniaceae</taxon>
        <taxon>Symbiodinium</taxon>
    </lineage>
</organism>
<evidence type="ECO:0000313" key="2">
    <source>
        <dbReference type="EMBL" id="CAE7746377.1"/>
    </source>
</evidence>
<name>A0A812XNZ3_SYMPI</name>
<feature type="compositionally biased region" description="Gly residues" evidence="1">
    <location>
        <begin position="191"/>
        <end position="203"/>
    </location>
</feature>
<dbReference type="Proteomes" id="UP000649617">
    <property type="component" value="Unassembled WGS sequence"/>
</dbReference>
<gene>
    <name evidence="2" type="ORF">SPIL2461_LOCUS21553</name>
</gene>
<feature type="compositionally biased region" description="Acidic residues" evidence="1">
    <location>
        <begin position="173"/>
        <end position="186"/>
    </location>
</feature>
<protein>
    <submittedName>
        <fullName evidence="2">Uncharacterized protein</fullName>
    </submittedName>
</protein>
<feature type="region of interest" description="Disordered" evidence="1">
    <location>
        <begin position="158"/>
        <end position="207"/>
    </location>
</feature>
<evidence type="ECO:0000313" key="3">
    <source>
        <dbReference type="Proteomes" id="UP000649617"/>
    </source>
</evidence>
<keyword evidence="3" id="KW-1185">Reference proteome</keyword>
<evidence type="ECO:0000256" key="1">
    <source>
        <dbReference type="SAM" id="MobiDB-lite"/>
    </source>
</evidence>
<dbReference type="OrthoDB" id="443978at2759"/>
<dbReference type="AlphaFoldDB" id="A0A812XNZ3"/>
<accession>A0A812XNZ3</accession>
<dbReference type="EMBL" id="CAJNIZ010046358">
    <property type="protein sequence ID" value="CAE7746377.1"/>
    <property type="molecule type" value="Genomic_DNA"/>
</dbReference>
<sequence length="250" mass="28065">MWIAKLDNTLRRMCTPSGRTGKLEVSAEVRAQWLKGGTPRKNLMDILVKFNGDKAAFKKRVEHIRTMARSKDLTIESGWYTKLTMKTILGWDKDTIKGAIAYCSAKERCQTHMRRCKYNRKVWEYWVDVKTHGTFKATESEMIEDKTSVEGQAESFMLGLEPGQPSDPYGQPSDDENSAELSDSDMEAGSSKGGGKGGKGAGKNKGYASKRAVENVAEVLANILRTKFRLENTMEKLREIRNEESTSCFG</sequence>